<gene>
    <name evidence="1" type="ORF">SPARVUS_LOCUS12289405</name>
</gene>
<organism evidence="1 2">
    <name type="scientific">Staurois parvus</name>
    <dbReference type="NCBI Taxonomy" id="386267"/>
    <lineage>
        <taxon>Eukaryota</taxon>
        <taxon>Metazoa</taxon>
        <taxon>Chordata</taxon>
        <taxon>Craniata</taxon>
        <taxon>Vertebrata</taxon>
        <taxon>Euteleostomi</taxon>
        <taxon>Amphibia</taxon>
        <taxon>Batrachia</taxon>
        <taxon>Anura</taxon>
        <taxon>Neobatrachia</taxon>
        <taxon>Ranoidea</taxon>
        <taxon>Ranidae</taxon>
        <taxon>Staurois</taxon>
    </lineage>
</organism>
<evidence type="ECO:0000313" key="1">
    <source>
        <dbReference type="EMBL" id="CAI9597711.1"/>
    </source>
</evidence>
<dbReference type="Proteomes" id="UP001162483">
    <property type="component" value="Unassembled WGS sequence"/>
</dbReference>
<keyword evidence="2" id="KW-1185">Reference proteome</keyword>
<comment type="caution">
    <text evidence="1">The sequence shown here is derived from an EMBL/GenBank/DDBJ whole genome shotgun (WGS) entry which is preliminary data.</text>
</comment>
<name>A0ABN9FMZ8_9NEOB</name>
<proteinExistence type="predicted"/>
<reference evidence="1" key="1">
    <citation type="submission" date="2023-05" db="EMBL/GenBank/DDBJ databases">
        <authorList>
            <person name="Stuckert A."/>
        </authorList>
    </citation>
    <scope>NUCLEOTIDE SEQUENCE</scope>
</reference>
<protein>
    <submittedName>
        <fullName evidence="1">Uncharacterized protein</fullName>
    </submittedName>
</protein>
<sequence>MSFTQNIFSMLMGISRRMRHFYLSQQVREVVLGKVWPKWNCSFSLPHCCKSSSSRLHLGLWWTSVLHWDL</sequence>
<accession>A0ABN9FMZ8</accession>
<dbReference type="EMBL" id="CATNWA010017063">
    <property type="protein sequence ID" value="CAI9597711.1"/>
    <property type="molecule type" value="Genomic_DNA"/>
</dbReference>
<evidence type="ECO:0000313" key="2">
    <source>
        <dbReference type="Proteomes" id="UP001162483"/>
    </source>
</evidence>